<feature type="compositionally biased region" description="Polar residues" evidence="1">
    <location>
        <begin position="322"/>
        <end position="335"/>
    </location>
</feature>
<dbReference type="Proteomes" id="UP000789595">
    <property type="component" value="Unassembled WGS sequence"/>
</dbReference>
<dbReference type="Pfam" id="PF00595">
    <property type="entry name" value="PDZ"/>
    <property type="match status" value="1"/>
</dbReference>
<feature type="domain" description="PDZ" evidence="3">
    <location>
        <begin position="440"/>
        <end position="522"/>
    </location>
</feature>
<organism evidence="4 5">
    <name type="scientific">Pelagomonas calceolata</name>
    <dbReference type="NCBI Taxonomy" id="35677"/>
    <lineage>
        <taxon>Eukaryota</taxon>
        <taxon>Sar</taxon>
        <taxon>Stramenopiles</taxon>
        <taxon>Ochrophyta</taxon>
        <taxon>Pelagophyceae</taxon>
        <taxon>Pelagomonadales</taxon>
        <taxon>Pelagomonadaceae</taxon>
        <taxon>Pelagomonas</taxon>
    </lineage>
</organism>
<feature type="compositionally biased region" description="Low complexity" evidence="1">
    <location>
        <begin position="354"/>
        <end position="365"/>
    </location>
</feature>
<feature type="signal peptide" evidence="2">
    <location>
        <begin position="1"/>
        <end position="21"/>
    </location>
</feature>
<feature type="region of interest" description="Disordered" evidence="1">
    <location>
        <begin position="262"/>
        <end position="282"/>
    </location>
</feature>
<feature type="compositionally biased region" description="Low complexity" evidence="1">
    <location>
        <begin position="381"/>
        <end position="392"/>
    </location>
</feature>
<sequence length="658" mass="70072">MRRLLAPLLLHLATAADTSTAERIRSGQTSSFEEVSRRLARAFRHDDDLRAYVSIFGAEALRAAAARWTRAFGDLDAVLLPVWGRPAPLAAEIPEIVTTSTLFAEAVRYMVPFNYADLPLVVVPAAVSRCRGGGACPYALRPRAFQLVGRNESILLRLAAAYELERGELEFPLDPKSSDAGAATLLFGGALLTLTAVVAGAFFLALDSRNEQQFQLSESDPGVTLRDARRKKMDDFLTSSSMDKHNEQLLAGLSAPVAPAKKPAMMAPPMAPPPQQPYGMQQPYGYGAPAAYGAPPPQPYGMPAAPPPAAPAPVWPPAGASQVPQAGPTYTSYQKPTAPPPAAPADNSGSMGYAAPAQAPSQAGGDMLGGYDDDFFSVGGSASQASQPSQPARRGSAMSVASEYTEDGGNEQLTLQQPESSTTGSLPTYTVTFDREAKLGMLLERRAAFAPGATAAQKKARPEQTVVTMVIEGGAAAQKGVAVGSRLLLINGQDATALPYARCLELVKSLPRPLHLVFEKSMAACDSAKGWVLVKKSAGSGPPSSMAGWQRMFFVVGGAVAKRHVLQLYSSKAQYEDIVVRMFQGQPLTGMKYKAYALSGTFKCSAIQSKVYKGEHQPVKYFALRNPYSRTKTMKFASQNPSIVAALHNHVMRFATKG</sequence>
<dbReference type="Gene3D" id="3.90.1300.10">
    <property type="entry name" value="Amidase signature (AS) domain"/>
    <property type="match status" value="1"/>
</dbReference>
<accession>A0A8J2SCY5</accession>
<dbReference type="SMART" id="SM00228">
    <property type="entry name" value="PDZ"/>
    <property type="match status" value="1"/>
</dbReference>
<dbReference type="AlphaFoldDB" id="A0A8J2SCY5"/>
<evidence type="ECO:0000259" key="3">
    <source>
        <dbReference type="PROSITE" id="PS50106"/>
    </source>
</evidence>
<feature type="chain" id="PRO_5035314597" description="PDZ domain-containing protein" evidence="2">
    <location>
        <begin position="22"/>
        <end position="658"/>
    </location>
</feature>
<dbReference type="Gene3D" id="2.30.42.10">
    <property type="match status" value="1"/>
</dbReference>
<evidence type="ECO:0000256" key="2">
    <source>
        <dbReference type="SAM" id="SignalP"/>
    </source>
</evidence>
<reference evidence="4" key="1">
    <citation type="submission" date="2021-11" db="EMBL/GenBank/DDBJ databases">
        <authorList>
            <consortium name="Genoscope - CEA"/>
            <person name="William W."/>
        </authorList>
    </citation>
    <scope>NUCLEOTIDE SEQUENCE</scope>
</reference>
<dbReference type="InterPro" id="IPR036928">
    <property type="entry name" value="AS_sf"/>
</dbReference>
<evidence type="ECO:0000256" key="1">
    <source>
        <dbReference type="SAM" id="MobiDB-lite"/>
    </source>
</evidence>
<feature type="region of interest" description="Disordered" evidence="1">
    <location>
        <begin position="313"/>
        <end position="408"/>
    </location>
</feature>
<keyword evidence="5" id="KW-1185">Reference proteome</keyword>
<name>A0A8J2SCY5_9STRA</name>
<dbReference type="InterPro" id="IPR036034">
    <property type="entry name" value="PDZ_sf"/>
</dbReference>
<dbReference type="PROSITE" id="PS50106">
    <property type="entry name" value="PDZ"/>
    <property type="match status" value="1"/>
</dbReference>
<dbReference type="CDD" id="cd00136">
    <property type="entry name" value="PDZ_canonical"/>
    <property type="match status" value="1"/>
</dbReference>
<evidence type="ECO:0000313" key="5">
    <source>
        <dbReference type="Proteomes" id="UP000789595"/>
    </source>
</evidence>
<dbReference type="EMBL" id="CAKKNE010000002">
    <property type="protein sequence ID" value="CAH0369545.1"/>
    <property type="molecule type" value="Genomic_DNA"/>
</dbReference>
<dbReference type="SUPFAM" id="SSF50156">
    <property type="entry name" value="PDZ domain-like"/>
    <property type="match status" value="1"/>
</dbReference>
<dbReference type="InterPro" id="IPR001478">
    <property type="entry name" value="PDZ"/>
</dbReference>
<proteinExistence type="predicted"/>
<evidence type="ECO:0000313" key="4">
    <source>
        <dbReference type="EMBL" id="CAH0369545.1"/>
    </source>
</evidence>
<keyword evidence="2" id="KW-0732">Signal</keyword>
<dbReference type="OrthoDB" id="204604at2759"/>
<gene>
    <name evidence="4" type="ORF">PECAL_2P26710</name>
</gene>
<dbReference type="SUPFAM" id="SSF75304">
    <property type="entry name" value="Amidase signature (AS) enzymes"/>
    <property type="match status" value="1"/>
</dbReference>
<comment type="caution">
    <text evidence="4">The sequence shown here is derived from an EMBL/GenBank/DDBJ whole genome shotgun (WGS) entry which is preliminary data.</text>
</comment>
<protein>
    <recommendedName>
        <fullName evidence="3">PDZ domain-containing protein</fullName>
    </recommendedName>
</protein>